<dbReference type="RefSeq" id="WP_248352721.1">
    <property type="nucleotide sequence ID" value="NZ_AP025591.1"/>
</dbReference>
<keyword evidence="7" id="KW-1185">Reference proteome</keyword>
<keyword evidence="2" id="KW-1003">Cell membrane</keyword>
<evidence type="ECO:0000256" key="3">
    <source>
        <dbReference type="ARBA" id="ARBA00022692"/>
    </source>
</evidence>
<evidence type="ECO:0000256" key="2">
    <source>
        <dbReference type="ARBA" id="ARBA00022475"/>
    </source>
</evidence>
<proteinExistence type="predicted"/>
<accession>A0ABM7WY12</accession>
<name>A0ABM7WY12_9BACT</name>
<sequence>MIAALAARLARLPAGRGALVVAGAAAGCLLVSAPGSLASAAARAALVVAALGAAAALSRRRPRLALAPELAVVARAALGKETGVALVDVQGRRLVVGFGPDGVSVLDAPAPPVRAEDRP</sequence>
<evidence type="ECO:0008006" key="8">
    <source>
        <dbReference type="Google" id="ProtNLM"/>
    </source>
</evidence>
<evidence type="ECO:0000256" key="4">
    <source>
        <dbReference type="ARBA" id="ARBA00022989"/>
    </source>
</evidence>
<dbReference type="InterPro" id="IPR022781">
    <property type="entry name" value="Flagellar_biosynth_FliO"/>
</dbReference>
<evidence type="ECO:0000256" key="5">
    <source>
        <dbReference type="ARBA" id="ARBA00023136"/>
    </source>
</evidence>
<reference evidence="7" key="1">
    <citation type="journal article" date="2022" name="Int. J. Syst. Evol. Microbiol.">
        <title>Anaeromyxobacter oryzae sp. nov., Anaeromyxobacter diazotrophicus sp. nov. and Anaeromyxobacter paludicola sp. nov., isolated from paddy soils.</title>
        <authorList>
            <person name="Itoh H."/>
            <person name="Xu Z."/>
            <person name="Mise K."/>
            <person name="Masuda Y."/>
            <person name="Ushijima N."/>
            <person name="Hayakawa C."/>
            <person name="Shiratori Y."/>
            <person name="Senoo K."/>
        </authorList>
    </citation>
    <scope>NUCLEOTIDE SEQUENCE [LARGE SCALE GENOMIC DNA]</scope>
    <source>
        <strain evidence="7">Red232</strain>
    </source>
</reference>
<evidence type="ECO:0000256" key="1">
    <source>
        <dbReference type="ARBA" id="ARBA00004236"/>
    </source>
</evidence>
<dbReference type="Proteomes" id="UP001162891">
    <property type="component" value="Chromosome"/>
</dbReference>
<dbReference type="Pfam" id="PF04347">
    <property type="entry name" value="FliO"/>
    <property type="match status" value="1"/>
</dbReference>
<keyword evidence="4" id="KW-1133">Transmembrane helix</keyword>
<evidence type="ECO:0000313" key="6">
    <source>
        <dbReference type="EMBL" id="BDG04362.1"/>
    </source>
</evidence>
<dbReference type="EMBL" id="AP025591">
    <property type="protein sequence ID" value="BDG04362.1"/>
    <property type="molecule type" value="Genomic_DNA"/>
</dbReference>
<keyword evidence="5" id="KW-0472">Membrane</keyword>
<evidence type="ECO:0000313" key="7">
    <source>
        <dbReference type="Proteomes" id="UP001162891"/>
    </source>
</evidence>
<comment type="subcellular location">
    <subcellularLocation>
        <location evidence="1">Cell membrane</location>
    </subcellularLocation>
</comment>
<organism evidence="6 7">
    <name type="scientific">Anaeromyxobacter oryzae</name>
    <dbReference type="NCBI Taxonomy" id="2918170"/>
    <lineage>
        <taxon>Bacteria</taxon>
        <taxon>Pseudomonadati</taxon>
        <taxon>Myxococcota</taxon>
        <taxon>Myxococcia</taxon>
        <taxon>Myxococcales</taxon>
        <taxon>Cystobacterineae</taxon>
        <taxon>Anaeromyxobacteraceae</taxon>
        <taxon>Anaeromyxobacter</taxon>
    </lineage>
</organism>
<gene>
    <name evidence="6" type="ORF">AMOR_33580</name>
</gene>
<protein>
    <recommendedName>
        <fullName evidence="8">Flagellar biosynthesis protein FliO</fullName>
    </recommendedName>
</protein>
<keyword evidence="3" id="KW-0812">Transmembrane</keyword>